<dbReference type="InterPro" id="IPR041588">
    <property type="entry name" value="Integrase_H2C2"/>
</dbReference>
<feature type="domain" description="Reverse transcriptase" evidence="9">
    <location>
        <begin position="461"/>
        <end position="640"/>
    </location>
</feature>
<dbReference type="SUPFAM" id="SSF53098">
    <property type="entry name" value="Ribonuclease H-like"/>
    <property type="match status" value="1"/>
</dbReference>
<feature type="region of interest" description="Disordered" evidence="8">
    <location>
        <begin position="115"/>
        <end position="189"/>
    </location>
</feature>
<dbReference type="InterPro" id="IPR036397">
    <property type="entry name" value="RNaseH_sf"/>
</dbReference>
<dbReference type="FunFam" id="3.30.70.270:FF:000020">
    <property type="entry name" value="Transposon Tf2-6 polyprotein-like Protein"/>
    <property type="match status" value="1"/>
</dbReference>
<name>A0AAD8WFK7_LOLMU</name>
<evidence type="ECO:0000256" key="4">
    <source>
        <dbReference type="ARBA" id="ARBA00022722"/>
    </source>
</evidence>
<evidence type="ECO:0000256" key="1">
    <source>
        <dbReference type="ARBA" id="ARBA00022670"/>
    </source>
</evidence>
<evidence type="ECO:0000259" key="10">
    <source>
        <dbReference type="PROSITE" id="PS50994"/>
    </source>
</evidence>
<dbReference type="PANTHER" id="PTHR35046:SF9">
    <property type="entry name" value="RNA-DIRECTED DNA POLYMERASE"/>
    <property type="match status" value="1"/>
</dbReference>
<keyword evidence="1" id="KW-0645">Protease</keyword>
<dbReference type="InterPro" id="IPR043502">
    <property type="entry name" value="DNA/RNA_pol_sf"/>
</dbReference>
<evidence type="ECO:0000259" key="9">
    <source>
        <dbReference type="PROSITE" id="PS50878"/>
    </source>
</evidence>
<dbReference type="Gene3D" id="3.30.420.10">
    <property type="entry name" value="Ribonuclease H-like superfamily/Ribonuclease H"/>
    <property type="match status" value="1"/>
</dbReference>
<dbReference type="CDD" id="cd01647">
    <property type="entry name" value="RT_LTR"/>
    <property type="match status" value="1"/>
</dbReference>
<protein>
    <recommendedName>
        <fullName evidence="13">Reverse transcriptase</fullName>
    </recommendedName>
</protein>
<dbReference type="Gene3D" id="3.10.10.10">
    <property type="entry name" value="HIV Type 1 Reverse Transcriptase, subunit A, domain 1"/>
    <property type="match status" value="1"/>
</dbReference>
<dbReference type="GO" id="GO:0015074">
    <property type="term" value="P:DNA integration"/>
    <property type="evidence" value="ECO:0007669"/>
    <property type="project" value="InterPro"/>
</dbReference>
<feature type="compositionally biased region" description="Low complexity" evidence="8">
    <location>
        <begin position="155"/>
        <end position="169"/>
    </location>
</feature>
<reference evidence="11" key="1">
    <citation type="submission" date="2023-07" db="EMBL/GenBank/DDBJ databases">
        <title>A chromosome-level genome assembly of Lolium multiflorum.</title>
        <authorList>
            <person name="Chen Y."/>
            <person name="Copetti D."/>
            <person name="Kolliker R."/>
            <person name="Studer B."/>
        </authorList>
    </citation>
    <scope>NUCLEOTIDE SEQUENCE</scope>
    <source>
        <strain evidence="11">02402/16</strain>
        <tissue evidence="11">Leaf</tissue>
    </source>
</reference>
<dbReference type="Gene3D" id="3.30.70.270">
    <property type="match status" value="2"/>
</dbReference>
<dbReference type="EMBL" id="JAUUTY010000004">
    <property type="protein sequence ID" value="KAK1652339.1"/>
    <property type="molecule type" value="Genomic_DNA"/>
</dbReference>
<dbReference type="GO" id="GO:0003676">
    <property type="term" value="F:nucleic acid binding"/>
    <property type="evidence" value="ECO:0007669"/>
    <property type="project" value="InterPro"/>
</dbReference>
<dbReference type="Pfam" id="PF17921">
    <property type="entry name" value="Integrase_H2C2"/>
    <property type="match status" value="1"/>
</dbReference>
<dbReference type="InterPro" id="IPR001584">
    <property type="entry name" value="Integrase_cat-core"/>
</dbReference>
<keyword evidence="7" id="KW-0695">RNA-directed DNA polymerase</keyword>
<dbReference type="Proteomes" id="UP001231189">
    <property type="component" value="Unassembled WGS sequence"/>
</dbReference>
<evidence type="ECO:0000256" key="7">
    <source>
        <dbReference type="ARBA" id="ARBA00022918"/>
    </source>
</evidence>
<feature type="compositionally biased region" description="Basic and acidic residues" evidence="8">
    <location>
        <begin position="1234"/>
        <end position="1250"/>
    </location>
</feature>
<keyword evidence="5" id="KW-0255">Endonuclease</keyword>
<dbReference type="PROSITE" id="PS50878">
    <property type="entry name" value="RT_POL"/>
    <property type="match status" value="1"/>
</dbReference>
<sequence length="1272" mass="145954">MNKKRKEMLFKPGDMVWVHFRKDRFPKLRKSKLKPRGAGPYKVLAKINDNAYSIDLPVDEFGVSNSFNVADLTPYDGEDLGAYQEETSARGGEEQLDMKTDVKMDVKLDMELDMKISHGRAREEREACARGEDDVQAGPAPDDEDPELQDDAHNARGAPRGNRPRGWAPLGRNGRGQDEEDGLGKPKFSIPKFEGGADVEEYLTWELKIEKLWSLHPHYTEDRKIKLASSEFDGYALRWWDAFVRNRDEDGEQPIRTWRAMKEAMTSRFVPTNYLRNIYDKLTLLRQGVKTVDEYYMEMEMLMQRGRVQDDDYDTDGEDAYPSDARTIVVSQRALNVLPSASTQRCNLFQTKALVGPDKACKVIIDGGSCRNLASKELCTKLKLKYLPHPHPYYIQWLSDNGEMKEFGDVFPDEVPAGLPPLRGIEHQIDLIPGASLPNRAPYRTNPEETKEIQKQVQALLDKGYIRISLSPCAVPVILVPKKDGTWRMCVDCRAINNITIRYRHPIPRLEDMLDELSGAAVFTKIDLRSGYHQIRMKEGDEWKTAFKTKFGLYEWLVMPFGLTNAPSTFMRLMNHVLRDFIGKFVVVYFDDILIYSRNESDHIIHIRHVLQVLRDSKLYGNLEKCTFCKDKVIFLGYVVSKHGVEVDVSKIEAIQNWPTPMNVSQVRSFHGLAGFYRRFVPNFSTIAAPLNELTKKGVVFEWGVAQGHAFDELKRLLTSAPLLALPDFNKQFEIECDASGIGIGGVLMQEGRPIAYFSEKLSGAKLNYPIYDKELYALIRVLEVWQHYLWPKEFIIHSDHEALKYLKAQSTLHRRLAKWVEFIESFPYIIKHKKGKDNIVADALSRKTMLLTHLDVKIPGLEVLCDLYATDHDFAEPYRLCVIGKAWEKYHIHDGFLFRANKLCVPESSVRLLLLQESHAGGLMGHFGHEKTLLMLADHFYWPKMRRDVDRYVKRCITCNKSKSKLKPHVPKTIVSDRDVKFMSYFWKTLWGKLGTKLLFSTTCHPQTDGQTEVVNRTLSQLLRSMIKKNLKEWEECLPHVEFAYNRAVHSTTELCPFEVVYGFKPITPLDLLPLPIHERVNMEASKRADFVRKIHVKTKELIEKKGKSNAARMNKKRKEMLFKPGDMVWVHFRKDRFPKLRKSKLKPRGAGPYKVLAKINDNAYSIDLPVDEFGVSNSFNVADLTPYDGEDLGASRYQEETSVARGGEEQLDMKTDVKMDVKLDMELDMKISHGRAREEREACARGEDDVQAGPKTRTGLQTGQPGPWPG</sequence>
<evidence type="ECO:0000313" key="12">
    <source>
        <dbReference type="Proteomes" id="UP001231189"/>
    </source>
</evidence>
<dbReference type="Pfam" id="PF03732">
    <property type="entry name" value="Retrotrans_gag"/>
    <property type="match status" value="1"/>
</dbReference>
<dbReference type="Pfam" id="PF00078">
    <property type="entry name" value="RVT_1"/>
    <property type="match status" value="1"/>
</dbReference>
<proteinExistence type="predicted"/>
<dbReference type="GO" id="GO:0004519">
    <property type="term" value="F:endonuclease activity"/>
    <property type="evidence" value="ECO:0007669"/>
    <property type="project" value="UniProtKB-KW"/>
</dbReference>
<dbReference type="GO" id="GO:0006508">
    <property type="term" value="P:proteolysis"/>
    <property type="evidence" value="ECO:0007669"/>
    <property type="project" value="UniProtKB-KW"/>
</dbReference>
<dbReference type="InterPro" id="IPR005162">
    <property type="entry name" value="Retrotrans_gag_dom"/>
</dbReference>
<dbReference type="InterPro" id="IPR056924">
    <property type="entry name" value="SH3_Tf2-1"/>
</dbReference>
<dbReference type="FunFam" id="3.10.10.10:FF:000007">
    <property type="entry name" value="Retrovirus-related Pol polyprotein from transposon 17.6-like Protein"/>
    <property type="match status" value="1"/>
</dbReference>
<dbReference type="InterPro" id="IPR043128">
    <property type="entry name" value="Rev_trsase/Diguanyl_cyclase"/>
</dbReference>
<keyword evidence="6" id="KW-0378">Hydrolase</keyword>
<dbReference type="PANTHER" id="PTHR35046">
    <property type="entry name" value="ZINC KNUCKLE (CCHC-TYPE) FAMILY PROTEIN"/>
    <property type="match status" value="1"/>
</dbReference>
<evidence type="ECO:0000256" key="6">
    <source>
        <dbReference type="ARBA" id="ARBA00022801"/>
    </source>
</evidence>
<keyword evidence="12" id="KW-1185">Reference proteome</keyword>
<keyword evidence="2" id="KW-0808">Transferase</keyword>
<dbReference type="GO" id="GO:0003964">
    <property type="term" value="F:RNA-directed DNA polymerase activity"/>
    <property type="evidence" value="ECO:0007669"/>
    <property type="project" value="UniProtKB-KW"/>
</dbReference>
<feature type="compositionally biased region" description="Basic and acidic residues" evidence="8">
    <location>
        <begin position="115"/>
        <end position="133"/>
    </location>
</feature>
<accession>A0AAD8WFK7</accession>
<evidence type="ECO:0000256" key="5">
    <source>
        <dbReference type="ARBA" id="ARBA00022759"/>
    </source>
</evidence>
<gene>
    <name evidence="11" type="ORF">QYE76_070144</name>
</gene>
<feature type="region of interest" description="Disordered" evidence="8">
    <location>
        <begin position="1234"/>
        <end position="1272"/>
    </location>
</feature>
<dbReference type="Pfam" id="PF17917">
    <property type="entry name" value="RT_RNaseH"/>
    <property type="match status" value="1"/>
</dbReference>
<dbReference type="SUPFAM" id="SSF56672">
    <property type="entry name" value="DNA/RNA polymerases"/>
    <property type="match status" value="1"/>
</dbReference>
<evidence type="ECO:0000313" key="11">
    <source>
        <dbReference type="EMBL" id="KAK1652339.1"/>
    </source>
</evidence>
<dbReference type="AlphaFoldDB" id="A0AAD8WFK7"/>
<evidence type="ECO:0008006" key="13">
    <source>
        <dbReference type="Google" id="ProtNLM"/>
    </source>
</evidence>
<dbReference type="PROSITE" id="PS50994">
    <property type="entry name" value="INTEGRASE"/>
    <property type="match status" value="1"/>
</dbReference>
<feature type="domain" description="Integrase catalytic" evidence="10">
    <location>
        <begin position="874"/>
        <end position="1066"/>
    </location>
</feature>
<dbReference type="GO" id="GO:0008233">
    <property type="term" value="F:peptidase activity"/>
    <property type="evidence" value="ECO:0007669"/>
    <property type="project" value="UniProtKB-KW"/>
</dbReference>
<dbReference type="InterPro" id="IPR012337">
    <property type="entry name" value="RNaseH-like_sf"/>
</dbReference>
<evidence type="ECO:0000256" key="2">
    <source>
        <dbReference type="ARBA" id="ARBA00022679"/>
    </source>
</evidence>
<dbReference type="Gene3D" id="3.10.20.370">
    <property type="match status" value="1"/>
</dbReference>
<evidence type="ECO:0000256" key="8">
    <source>
        <dbReference type="SAM" id="MobiDB-lite"/>
    </source>
</evidence>
<dbReference type="CDD" id="cd09274">
    <property type="entry name" value="RNase_HI_RT_Ty3"/>
    <property type="match status" value="1"/>
</dbReference>
<evidence type="ECO:0000256" key="3">
    <source>
        <dbReference type="ARBA" id="ARBA00022695"/>
    </source>
</evidence>
<comment type="caution">
    <text evidence="11">The sequence shown here is derived from an EMBL/GenBank/DDBJ whole genome shotgun (WGS) entry which is preliminary data.</text>
</comment>
<dbReference type="InterPro" id="IPR041373">
    <property type="entry name" value="RT_RNaseH"/>
</dbReference>
<dbReference type="InterPro" id="IPR000477">
    <property type="entry name" value="RT_dom"/>
</dbReference>
<keyword evidence="3" id="KW-0548">Nucleotidyltransferase</keyword>
<organism evidence="11 12">
    <name type="scientific">Lolium multiflorum</name>
    <name type="common">Italian ryegrass</name>
    <name type="synonym">Lolium perenne subsp. multiflorum</name>
    <dbReference type="NCBI Taxonomy" id="4521"/>
    <lineage>
        <taxon>Eukaryota</taxon>
        <taxon>Viridiplantae</taxon>
        <taxon>Streptophyta</taxon>
        <taxon>Embryophyta</taxon>
        <taxon>Tracheophyta</taxon>
        <taxon>Spermatophyta</taxon>
        <taxon>Magnoliopsida</taxon>
        <taxon>Liliopsida</taxon>
        <taxon>Poales</taxon>
        <taxon>Poaceae</taxon>
        <taxon>BOP clade</taxon>
        <taxon>Pooideae</taxon>
        <taxon>Poodae</taxon>
        <taxon>Poeae</taxon>
        <taxon>Poeae Chloroplast Group 2 (Poeae type)</taxon>
        <taxon>Loliodinae</taxon>
        <taxon>Loliinae</taxon>
        <taxon>Lolium</taxon>
    </lineage>
</organism>
<keyword evidence="4" id="KW-0540">Nuclease</keyword>
<dbReference type="Pfam" id="PF24626">
    <property type="entry name" value="SH3_Tf2-1"/>
    <property type="match status" value="2"/>
</dbReference>
<dbReference type="FunFam" id="1.10.340.70:FF:000001">
    <property type="entry name" value="Retrovirus-related Pol polyprotein from transposon gypsy-like Protein"/>
    <property type="match status" value="1"/>
</dbReference>